<keyword evidence="1" id="KW-0812">Transmembrane</keyword>
<feature type="transmembrane region" description="Helical" evidence="1">
    <location>
        <begin position="99"/>
        <end position="120"/>
    </location>
</feature>
<sequence>MFTGALYGPNENIKQDQPYSSLVNETNWLLFKEDPGFRTFFIVMGSFITTLAIAFLLVSTILIVRYTKYHAFSAGLLVMIPMSLTMLSHAGVSFVPEEIGGIGCLLVSCHSWVNSLILLFSTRFYRKHLIDGLLKAPLQGLFKRKNAMWTPNILHLQVPPSSARERPTSR</sequence>
<organism evidence="2 3">
    <name type="scientific">Mesorhabditis belari</name>
    <dbReference type="NCBI Taxonomy" id="2138241"/>
    <lineage>
        <taxon>Eukaryota</taxon>
        <taxon>Metazoa</taxon>
        <taxon>Ecdysozoa</taxon>
        <taxon>Nematoda</taxon>
        <taxon>Chromadorea</taxon>
        <taxon>Rhabditida</taxon>
        <taxon>Rhabditina</taxon>
        <taxon>Rhabditomorpha</taxon>
        <taxon>Rhabditoidea</taxon>
        <taxon>Rhabditidae</taxon>
        <taxon>Mesorhabditinae</taxon>
        <taxon>Mesorhabditis</taxon>
    </lineage>
</organism>
<keyword evidence="2" id="KW-1185">Reference proteome</keyword>
<evidence type="ECO:0000313" key="3">
    <source>
        <dbReference type="WBParaSite" id="MBELARI_LOCUS4097"/>
    </source>
</evidence>
<protein>
    <submittedName>
        <fullName evidence="3">Uncharacterized protein</fullName>
    </submittedName>
</protein>
<dbReference type="WBParaSite" id="MBELARI_LOCUS4097">
    <property type="protein sequence ID" value="MBELARI_LOCUS4097"/>
    <property type="gene ID" value="MBELARI_LOCUS4097"/>
</dbReference>
<evidence type="ECO:0000256" key="1">
    <source>
        <dbReference type="SAM" id="Phobius"/>
    </source>
</evidence>
<keyword evidence="1" id="KW-0472">Membrane</keyword>
<accession>A0AAF3FB60</accession>
<feature type="transmembrane region" description="Helical" evidence="1">
    <location>
        <begin position="71"/>
        <end position="93"/>
    </location>
</feature>
<keyword evidence="1" id="KW-1133">Transmembrane helix</keyword>
<dbReference type="Proteomes" id="UP000887575">
    <property type="component" value="Unassembled WGS sequence"/>
</dbReference>
<name>A0AAF3FB60_9BILA</name>
<dbReference type="AlphaFoldDB" id="A0AAF3FB60"/>
<reference evidence="3" key="1">
    <citation type="submission" date="2024-02" db="UniProtKB">
        <authorList>
            <consortium name="WormBaseParasite"/>
        </authorList>
    </citation>
    <scope>IDENTIFICATION</scope>
</reference>
<proteinExistence type="predicted"/>
<evidence type="ECO:0000313" key="2">
    <source>
        <dbReference type="Proteomes" id="UP000887575"/>
    </source>
</evidence>
<feature type="transmembrane region" description="Helical" evidence="1">
    <location>
        <begin position="40"/>
        <end position="64"/>
    </location>
</feature>